<reference evidence="3" key="1">
    <citation type="journal article" date="2019" name="Int. J. Syst. Evol. Microbiol.">
        <title>The Global Catalogue of Microorganisms (GCM) 10K type strain sequencing project: providing services to taxonomists for standard genome sequencing and annotation.</title>
        <authorList>
            <consortium name="The Broad Institute Genomics Platform"/>
            <consortium name="The Broad Institute Genome Sequencing Center for Infectious Disease"/>
            <person name="Wu L."/>
            <person name="Ma J."/>
        </authorList>
    </citation>
    <scope>NUCLEOTIDE SEQUENCE [LARGE SCALE GENOMIC DNA]</scope>
    <source>
        <strain evidence="3">NBRC 110608</strain>
    </source>
</reference>
<proteinExistence type="predicted"/>
<accession>A0ABM8HAW2</accession>
<dbReference type="InterPro" id="IPR001948">
    <property type="entry name" value="Peptidase_M18"/>
</dbReference>
<organism evidence="2 3">
    <name type="scientific">Barrientosiimonas endolithica</name>
    <dbReference type="NCBI Taxonomy" id="1535208"/>
    <lineage>
        <taxon>Bacteria</taxon>
        <taxon>Bacillati</taxon>
        <taxon>Actinomycetota</taxon>
        <taxon>Actinomycetes</taxon>
        <taxon>Micrococcales</taxon>
        <taxon>Dermacoccaceae</taxon>
        <taxon>Barrientosiimonas</taxon>
    </lineage>
</organism>
<dbReference type="Gene3D" id="3.40.630.10">
    <property type="entry name" value="Zn peptidases"/>
    <property type="match status" value="1"/>
</dbReference>
<evidence type="ECO:0000313" key="3">
    <source>
        <dbReference type="Proteomes" id="UP001321421"/>
    </source>
</evidence>
<dbReference type="Proteomes" id="UP001321421">
    <property type="component" value="Chromosome"/>
</dbReference>
<keyword evidence="3" id="KW-1185">Reference proteome</keyword>
<feature type="region of interest" description="Disordered" evidence="1">
    <location>
        <begin position="61"/>
        <end position="98"/>
    </location>
</feature>
<evidence type="ECO:0008006" key="4">
    <source>
        <dbReference type="Google" id="ProtNLM"/>
    </source>
</evidence>
<sequence length="98" mass="10607">MTHDLTPARRIGRERELVAAARLDNLATSHAGTRALVAAVEQAPVEPTTQVLVLFDHEEVGSMSERGRSRSCSRRSSSASSVSWAADATSCTGRSRRR</sequence>
<dbReference type="PANTHER" id="PTHR28570:SF3">
    <property type="entry name" value="ASPARTYL AMINOPEPTIDASE"/>
    <property type="match status" value="1"/>
</dbReference>
<dbReference type="SUPFAM" id="SSF53187">
    <property type="entry name" value="Zn-dependent exopeptidases"/>
    <property type="match status" value="1"/>
</dbReference>
<gene>
    <name evidence="2" type="ORF">GCM10025872_17200</name>
</gene>
<name>A0ABM8HAW2_9MICO</name>
<protein>
    <recommendedName>
        <fullName evidence="4">M18 family aminopeptidase</fullName>
    </recommendedName>
</protein>
<dbReference type="Pfam" id="PF02127">
    <property type="entry name" value="Peptidase_M18"/>
    <property type="match status" value="1"/>
</dbReference>
<evidence type="ECO:0000256" key="1">
    <source>
        <dbReference type="SAM" id="MobiDB-lite"/>
    </source>
</evidence>
<feature type="compositionally biased region" description="Low complexity" evidence="1">
    <location>
        <begin position="74"/>
        <end position="90"/>
    </location>
</feature>
<evidence type="ECO:0000313" key="2">
    <source>
        <dbReference type="EMBL" id="BDZ58063.1"/>
    </source>
</evidence>
<dbReference type="EMBL" id="AP027735">
    <property type="protein sequence ID" value="BDZ58063.1"/>
    <property type="molecule type" value="Genomic_DNA"/>
</dbReference>
<dbReference type="PANTHER" id="PTHR28570">
    <property type="entry name" value="ASPARTYL AMINOPEPTIDASE"/>
    <property type="match status" value="1"/>
</dbReference>